<proteinExistence type="predicted"/>
<feature type="region of interest" description="Disordered" evidence="1">
    <location>
        <begin position="17"/>
        <end position="38"/>
    </location>
</feature>
<dbReference type="PATRIC" id="fig|698759.3.peg.9222"/>
<organism evidence="2 3">
    <name type="scientific">Streptomyces ipomoeae 91-03</name>
    <dbReference type="NCBI Taxonomy" id="698759"/>
    <lineage>
        <taxon>Bacteria</taxon>
        <taxon>Bacillati</taxon>
        <taxon>Actinomycetota</taxon>
        <taxon>Actinomycetes</taxon>
        <taxon>Kitasatosporales</taxon>
        <taxon>Streptomycetaceae</taxon>
        <taxon>Streptomyces</taxon>
    </lineage>
</organism>
<dbReference type="Proteomes" id="UP000010411">
    <property type="component" value="Unassembled WGS sequence"/>
</dbReference>
<gene>
    <name evidence="2" type="ORF">STRIP9103_08785</name>
</gene>
<feature type="compositionally biased region" description="Low complexity" evidence="1">
    <location>
        <begin position="25"/>
        <end position="38"/>
    </location>
</feature>
<accession>L1KHJ7</accession>
<name>L1KHJ7_9ACTN</name>
<comment type="caution">
    <text evidence="2">The sequence shown here is derived from an EMBL/GenBank/DDBJ whole genome shotgun (WGS) entry which is preliminary data.</text>
</comment>
<evidence type="ECO:0000256" key="1">
    <source>
        <dbReference type="SAM" id="MobiDB-lite"/>
    </source>
</evidence>
<dbReference type="EMBL" id="AEJC01000685">
    <property type="protein sequence ID" value="EKX60034.1"/>
    <property type="molecule type" value="Genomic_DNA"/>
</dbReference>
<keyword evidence="3" id="KW-1185">Reference proteome</keyword>
<reference evidence="2 3" key="1">
    <citation type="submission" date="2012-11" db="EMBL/GenBank/DDBJ databases">
        <authorList>
            <person name="Huguet-Tapia J.C."/>
            <person name="Durkin A.S."/>
            <person name="Pettis G.S."/>
            <person name="Badger J.H."/>
        </authorList>
    </citation>
    <scope>NUCLEOTIDE SEQUENCE [LARGE SCALE GENOMIC DNA]</scope>
    <source>
        <strain evidence="2 3">91-03</strain>
    </source>
</reference>
<evidence type="ECO:0000313" key="3">
    <source>
        <dbReference type="Proteomes" id="UP000010411"/>
    </source>
</evidence>
<protein>
    <submittedName>
        <fullName evidence="2">Uncharacterized protein</fullName>
    </submittedName>
</protein>
<evidence type="ECO:0000313" key="2">
    <source>
        <dbReference type="EMBL" id="EKX60034.1"/>
    </source>
</evidence>
<sequence>MSPDPFEKLIEQSQTDAFTWDAAARPGRSPVPVGRPGL</sequence>
<dbReference type="AlphaFoldDB" id="L1KHJ7"/>